<dbReference type="VEuPathDB" id="VectorBase:AATE009541"/>
<name>A0A182J1G2_ANOAO</name>
<dbReference type="SUPFAM" id="SSF53474">
    <property type="entry name" value="alpha/beta-Hydrolases"/>
    <property type="match status" value="1"/>
</dbReference>
<dbReference type="Gene3D" id="3.40.50.1820">
    <property type="entry name" value="alpha/beta hydrolase"/>
    <property type="match status" value="1"/>
</dbReference>
<dbReference type="AlphaFoldDB" id="A0A182J1G2"/>
<dbReference type="InterPro" id="IPR036736">
    <property type="entry name" value="ACP-like_sf"/>
</dbReference>
<dbReference type="GO" id="GO:0016297">
    <property type="term" value="F:fatty acyl-[ACP] hydrolase activity"/>
    <property type="evidence" value="ECO:0007669"/>
    <property type="project" value="UniProtKB-EC"/>
</dbReference>
<dbReference type="InterPro" id="IPR029058">
    <property type="entry name" value="AB_hydrolase_fold"/>
</dbReference>
<dbReference type="InterPro" id="IPR001031">
    <property type="entry name" value="Thioesterase"/>
</dbReference>
<dbReference type="STRING" id="41427.A0A182J1G2"/>
<protein>
    <recommendedName>
        <fullName evidence="1">oleoyl-[acyl-carrier-protein] hydrolase</fullName>
        <ecNumber evidence="1">3.1.2.14</ecNumber>
    </recommendedName>
</protein>
<dbReference type="EC" id="3.1.2.14" evidence="1"/>
<dbReference type="Gene3D" id="1.10.1200.10">
    <property type="entry name" value="ACP-like"/>
    <property type="match status" value="1"/>
</dbReference>
<dbReference type="SUPFAM" id="SSF47336">
    <property type="entry name" value="ACP-like"/>
    <property type="match status" value="1"/>
</dbReference>
<dbReference type="EnsemblMetazoa" id="AATE009541-RA">
    <property type="protein sequence ID" value="AATE009541-PA.1"/>
    <property type="gene ID" value="AATE009541"/>
</dbReference>
<dbReference type="Pfam" id="PF00550">
    <property type="entry name" value="PP-binding"/>
    <property type="match status" value="1"/>
</dbReference>
<dbReference type="EMBL" id="AXCP01009408">
    <property type="status" value="NOT_ANNOTATED_CDS"/>
    <property type="molecule type" value="Genomic_DNA"/>
</dbReference>
<dbReference type="InterPro" id="IPR009081">
    <property type="entry name" value="PP-bd_ACP"/>
</dbReference>
<sequence length="360" mass="40156">MNIMNIRDMKSVSVESTLADIGMDSLMAVEIRQVLERDFDIVLTPQDLRTLTFSKLQKLADAKAENEAGGVVNKQLELEDLLASFGDEAASHHTVLRLPSKSNDLEYERAVLIIPGIESVSSPPWVKIASEINAPTFVLQSFANASDEQTVSGIVDSVFDEMFQTVFAKAEQFLVIGYSFGALLALDIVKRLEARSLHGKLMLIDGSPLYLQRFASNHLSGIDDEHLQTTVLTLVTSFALSTVSTDIMKTIMDESSYEDRVSKMLELGRESNPFSEDYIRKMMRVLFYRMKAAMNMSTEVKEKLASPLVLVRSGMITDIDEDYGLSEFTKSSFILKIIDGTHQTMLANSELIEIINKDTL</sequence>
<evidence type="ECO:0000313" key="2">
    <source>
        <dbReference type="EnsemblMetazoa" id="AATE009541-PA.1"/>
    </source>
</evidence>
<dbReference type="Pfam" id="PF00975">
    <property type="entry name" value="Thioesterase"/>
    <property type="match status" value="1"/>
</dbReference>
<proteinExistence type="predicted"/>
<organism evidence="2">
    <name type="scientific">Anopheles atroparvus</name>
    <name type="common">European mosquito</name>
    <dbReference type="NCBI Taxonomy" id="41427"/>
    <lineage>
        <taxon>Eukaryota</taxon>
        <taxon>Metazoa</taxon>
        <taxon>Ecdysozoa</taxon>
        <taxon>Arthropoda</taxon>
        <taxon>Hexapoda</taxon>
        <taxon>Insecta</taxon>
        <taxon>Pterygota</taxon>
        <taxon>Neoptera</taxon>
        <taxon>Endopterygota</taxon>
        <taxon>Diptera</taxon>
        <taxon>Nematocera</taxon>
        <taxon>Culicoidea</taxon>
        <taxon>Culicidae</taxon>
        <taxon>Anophelinae</taxon>
        <taxon>Anopheles</taxon>
    </lineage>
</organism>
<dbReference type="PROSITE" id="PS50075">
    <property type="entry name" value="CARRIER"/>
    <property type="match status" value="1"/>
</dbReference>
<reference evidence="2" key="1">
    <citation type="submission" date="2022-08" db="UniProtKB">
        <authorList>
            <consortium name="EnsemblMetazoa"/>
        </authorList>
    </citation>
    <scope>IDENTIFICATION</scope>
    <source>
        <strain evidence="2">EBRO</strain>
    </source>
</reference>
<accession>A0A182J1G2</accession>
<evidence type="ECO:0000256" key="1">
    <source>
        <dbReference type="ARBA" id="ARBA00012480"/>
    </source>
</evidence>